<dbReference type="Pfam" id="PF02949">
    <property type="entry name" value="7tm_6"/>
    <property type="match status" value="3"/>
</dbReference>
<evidence type="ECO:0000256" key="7">
    <source>
        <dbReference type="ARBA" id="ARBA00023136"/>
    </source>
</evidence>
<feature type="transmembrane region" description="Helical" evidence="10">
    <location>
        <begin position="177"/>
        <end position="199"/>
    </location>
</feature>
<evidence type="ECO:0000256" key="9">
    <source>
        <dbReference type="ARBA" id="ARBA00023224"/>
    </source>
</evidence>
<feature type="transmembrane region" description="Helical" evidence="10">
    <location>
        <begin position="36"/>
        <end position="59"/>
    </location>
</feature>
<keyword evidence="9" id="KW-0807">Transducer</keyword>
<feature type="transmembrane region" description="Helical" evidence="10">
    <location>
        <begin position="261"/>
        <end position="282"/>
    </location>
</feature>
<evidence type="ECO:0000256" key="1">
    <source>
        <dbReference type="ARBA" id="ARBA00004651"/>
    </source>
</evidence>
<gene>
    <name evidence="11" type="primary">or25</name>
</gene>
<dbReference type="GO" id="GO:0004984">
    <property type="term" value="F:olfactory receptor activity"/>
    <property type="evidence" value="ECO:0007669"/>
    <property type="project" value="InterPro"/>
</dbReference>
<evidence type="ECO:0000256" key="8">
    <source>
        <dbReference type="ARBA" id="ARBA00023170"/>
    </source>
</evidence>
<accession>C0Z3S2</accession>
<dbReference type="GO" id="GO:0005886">
    <property type="term" value="C:plasma membrane"/>
    <property type="evidence" value="ECO:0007669"/>
    <property type="project" value="UniProtKB-SubCell"/>
</dbReference>
<feature type="transmembrane region" description="Helical" evidence="10">
    <location>
        <begin position="355"/>
        <end position="372"/>
    </location>
</feature>
<feature type="transmembrane region" description="Helical" evidence="10">
    <location>
        <begin position="74"/>
        <end position="92"/>
    </location>
</feature>
<keyword evidence="6 10" id="KW-1133">Transmembrane helix</keyword>
<reference evidence="11" key="1">
    <citation type="submission" date="2007-04" db="EMBL/GenBank/DDBJ databases">
        <title>Characterization of Tribolium castaneum chemoreceptors.</title>
        <authorList>
            <person name="Abdel-Latief M."/>
        </authorList>
    </citation>
    <scope>NUCLEOTIDE SEQUENCE</scope>
</reference>
<protein>
    <submittedName>
        <fullName evidence="11">Olfactory receptor 25</fullName>
    </submittedName>
</protein>
<feature type="transmembrane region" description="Helical" evidence="10">
    <location>
        <begin position="473"/>
        <end position="492"/>
    </location>
</feature>
<evidence type="ECO:0000256" key="5">
    <source>
        <dbReference type="ARBA" id="ARBA00022725"/>
    </source>
</evidence>
<feature type="transmembrane region" description="Helical" evidence="10">
    <location>
        <begin position="384"/>
        <end position="402"/>
    </location>
</feature>
<feature type="transmembrane region" description="Helical" evidence="10">
    <location>
        <begin position="753"/>
        <end position="776"/>
    </location>
</feature>
<organism evidence="11">
    <name type="scientific">Tribolium castaneum</name>
    <name type="common">Red flour beetle</name>
    <dbReference type="NCBI Taxonomy" id="7070"/>
    <lineage>
        <taxon>Eukaryota</taxon>
        <taxon>Metazoa</taxon>
        <taxon>Ecdysozoa</taxon>
        <taxon>Arthropoda</taxon>
        <taxon>Hexapoda</taxon>
        <taxon>Insecta</taxon>
        <taxon>Pterygota</taxon>
        <taxon>Neoptera</taxon>
        <taxon>Endopterygota</taxon>
        <taxon>Coleoptera</taxon>
        <taxon>Polyphaga</taxon>
        <taxon>Cucujiformia</taxon>
        <taxon>Tenebrionidae</taxon>
        <taxon>Tenebrionidae incertae sedis</taxon>
        <taxon>Tribolium</taxon>
    </lineage>
</organism>
<keyword evidence="2" id="KW-1003">Cell membrane</keyword>
<keyword evidence="7 10" id="KW-0472">Membrane</keyword>
<feature type="transmembrane region" description="Helical" evidence="10">
    <location>
        <begin position="422"/>
        <end position="439"/>
    </location>
</feature>
<evidence type="ECO:0000256" key="6">
    <source>
        <dbReference type="ARBA" id="ARBA00022989"/>
    </source>
</evidence>
<dbReference type="GO" id="GO:0007165">
    <property type="term" value="P:signal transduction"/>
    <property type="evidence" value="ECO:0007669"/>
    <property type="project" value="UniProtKB-KW"/>
</dbReference>
<sequence length="791" mass="91373">MTEEKELRLCLWSCYYLKLSLMWPLKREEFKSSKGLYLRLLVFVIISGSTFTAMIFMHLYKSLKVGSYDVSEDLAILASNIGYVLMMTMYVSRQKDLELLLLDLSDFKTYGKPPNFDKVRKRMDLYAHLIFFYSMFGSFVYNMDKIILIDKCKEARRINEVCGSAIPFWTPFETEDLFTLTLVITYVLINIFVVVKVAMTVSVQVLEISSHINLRIEQLKIFIAGCFDRDFKASRERLDFCIRYHNVIIDFSERFSRCFSYVMFIHLAITGIIIGCLENQIVQEHQPEAMLHMGGWSTATFIACYGGQLLMDASTSIADEFYNCPWYEADVKMRKDLILIILRAQKALFVSTGPFNVLSFALFVSLKTSFIWPPKNEEMTPSRWFYIKLAVLLTVSVIILYVPVCIHIHKLFERDLDASEDFALMFSYYGFLSTMIFYSKNHKKICGLIYNLCSFEEFGKPPQFDELNQRLDFYSKLASGYTIIGMAVYIGMKIYKIPDCKAERGAIQVCGLTVPLLCEQFNEAYYWTAFSHIVCSVLACACVAHQAVNQDVLAVLHYIGWIMSIFVVCWAGQILTDSSVTVADACFGSNWLRACPRLRRDLSFMMRRSQKCVELRAGPFNVLCFSLFVSPIITKHICERQNAARHFDDICGLVTNSWMPFDIKKFPNKQLFYLWQTYSVYWTYEGSAAISYLIVATMEHVLMRIWHLQGMIQEAINTEDAQVRKSRLDKCLEYHNHVFLLAADVDRIYQRSLFVHVLFSGVLFGIMGFSILTVGISVKTLTCRRKGFMMG</sequence>
<evidence type="ECO:0000256" key="4">
    <source>
        <dbReference type="ARBA" id="ARBA00022692"/>
    </source>
</evidence>
<dbReference type="PANTHER" id="PTHR21137:SF35">
    <property type="entry name" value="ODORANT RECEPTOR 19A-RELATED"/>
    <property type="match status" value="1"/>
</dbReference>
<evidence type="ECO:0000256" key="10">
    <source>
        <dbReference type="SAM" id="Phobius"/>
    </source>
</evidence>
<keyword evidence="5" id="KW-0552">Olfaction</keyword>
<feature type="transmembrane region" description="Helical" evidence="10">
    <location>
        <begin position="125"/>
        <end position="141"/>
    </location>
</feature>
<keyword evidence="3" id="KW-0716">Sensory transduction</keyword>
<feature type="transmembrane region" description="Helical" evidence="10">
    <location>
        <begin position="555"/>
        <end position="575"/>
    </location>
</feature>
<keyword evidence="4 10" id="KW-0812">Transmembrane</keyword>
<feature type="transmembrane region" description="Helical" evidence="10">
    <location>
        <begin position="524"/>
        <end position="543"/>
    </location>
</feature>
<dbReference type="GO" id="GO:0005549">
    <property type="term" value="F:odorant binding"/>
    <property type="evidence" value="ECO:0007669"/>
    <property type="project" value="InterPro"/>
</dbReference>
<evidence type="ECO:0000256" key="3">
    <source>
        <dbReference type="ARBA" id="ARBA00022606"/>
    </source>
</evidence>
<comment type="subcellular location">
    <subcellularLocation>
        <location evidence="1">Cell membrane</location>
        <topology evidence="1">Multi-pass membrane protein</topology>
    </subcellularLocation>
</comment>
<dbReference type="EMBL" id="AM689927">
    <property type="protein sequence ID" value="CAM84023.1"/>
    <property type="molecule type" value="Genomic_DNA"/>
</dbReference>
<dbReference type="PANTHER" id="PTHR21137">
    <property type="entry name" value="ODORANT RECEPTOR"/>
    <property type="match status" value="1"/>
</dbReference>
<dbReference type="HOGENOM" id="CLU_062908_0_0_1"/>
<name>C0Z3S2_TRICA</name>
<evidence type="ECO:0000256" key="2">
    <source>
        <dbReference type="ARBA" id="ARBA00022475"/>
    </source>
</evidence>
<dbReference type="InterPro" id="IPR004117">
    <property type="entry name" value="7tm6_olfct_rcpt"/>
</dbReference>
<evidence type="ECO:0000313" key="11">
    <source>
        <dbReference type="EMBL" id="CAM84023.1"/>
    </source>
</evidence>
<proteinExistence type="predicted"/>
<keyword evidence="8 11" id="KW-0675">Receptor</keyword>
<dbReference type="AlphaFoldDB" id="C0Z3S2"/>